<dbReference type="AlphaFoldDB" id="A0A9N8DIL7"/>
<dbReference type="PANTHER" id="PTHR10519:SF20">
    <property type="entry name" value="G-PROTEIN COUPLED RECEPTOR 156-RELATED"/>
    <property type="match status" value="1"/>
</dbReference>
<keyword evidence="10" id="KW-0732">Signal</keyword>
<evidence type="ECO:0000313" key="12">
    <source>
        <dbReference type="EMBL" id="CAB9502590.1"/>
    </source>
</evidence>
<feature type="transmembrane region" description="Helical" evidence="9">
    <location>
        <begin position="574"/>
        <end position="595"/>
    </location>
</feature>
<evidence type="ECO:0000256" key="2">
    <source>
        <dbReference type="ARBA" id="ARBA00022692"/>
    </source>
</evidence>
<keyword evidence="8" id="KW-0807">Transducer</keyword>
<feature type="transmembrane region" description="Helical" evidence="9">
    <location>
        <begin position="695"/>
        <end position="719"/>
    </location>
</feature>
<dbReference type="InterPro" id="IPR002455">
    <property type="entry name" value="GPCR3_GABA-B"/>
</dbReference>
<name>A0A9N8DIL7_9STRA</name>
<feature type="transmembrane region" description="Helical" evidence="9">
    <location>
        <begin position="767"/>
        <end position="789"/>
    </location>
</feature>
<dbReference type="EMBL" id="CAICTM010000139">
    <property type="protein sequence ID" value="CAB9502590.1"/>
    <property type="molecule type" value="Genomic_DNA"/>
</dbReference>
<evidence type="ECO:0000256" key="4">
    <source>
        <dbReference type="ARBA" id="ARBA00023040"/>
    </source>
</evidence>
<proteinExistence type="predicted"/>
<evidence type="ECO:0000313" key="13">
    <source>
        <dbReference type="Proteomes" id="UP001153069"/>
    </source>
</evidence>
<dbReference type="GO" id="GO:0038039">
    <property type="term" value="C:G protein-coupled receptor heterodimeric complex"/>
    <property type="evidence" value="ECO:0007669"/>
    <property type="project" value="TreeGrafter"/>
</dbReference>
<sequence>MSSCTLHPDSRIISLLLLAAIIGQSVGSGNATTKEYKICSIAGGAGVTREASRSIQTLFRSALEDVEYMREFLTEQTKYNPETFSGISLEFLANSLDWEARGMPPNSTTLDAGLAWVDDRPDRRVERIVGLRHEPHVGNKSTDLAMIDIISGVLPWIVDMRSKETMWWKDHQNGRSEGQHKPTLFFDRLYVAAYSITWGGAASYYPPMTSFVLRGFNLIDVVGANFSFDENEPVVIPNLRENNPRKLATIGKPYADKANPGLSIVTAHAPVYYTGEWLGFNYNDTYVGLTGIDLSIDSMSSLLHRLDGTVTEGSFGLVVDGEFNIYVITQDAVNLIYPERTGFEEFRVHRDKDGEGDLIDDRRNQTYLVSDTILQPPTNLTNANWTALHKEIQQQEPGHRGTSELDIVLTGDTEPTTFNVMYDKWETALVGANAMGEAIFTNNGILDVTAQVRKFPSWVQLEAPAFESQLVHLAPGEEMRLPFIASTESLPMGLTSSLLTMSVQDDDYPDCFYSEIFSATITIDVQEEENLHQLGHFRAFGFIISVLVMTASLACALWVAKNARKAIVNAAQPFFLYVLCFGTFIMGVSIVPLSIDDSLAGSKGCDVACMMFPCMLALGFSITFSAVFSKVWRVSKLFQAAGNLQRATISPQDVMVPFCVIITLNLVLLLTWTLVDPLSWERVHKSSSSSYGTCWSNLSGAQIAILSLLAVVNYSALALANVQAYHARNIADEFSESKYIFLAMFGVLQVSMIGLPVMFLVLESPPALFFVQSTLVFAIAMSILLWIFVPKIQHVMKYQDVVSRKRISMASRRSISREFISDFSNDFSLPVKQSDGPSRTISNGALSSDRHGKVCTALEGNSSMAPQLDASLSTGNARGGDDPGLCHAVIDDIDDIDPIAP</sequence>
<dbReference type="PANTHER" id="PTHR10519">
    <property type="entry name" value="GABA-B RECEPTOR"/>
    <property type="match status" value="1"/>
</dbReference>
<dbReference type="Proteomes" id="UP001153069">
    <property type="component" value="Unassembled WGS sequence"/>
</dbReference>
<keyword evidence="2 9" id="KW-0812">Transmembrane</keyword>
<feature type="transmembrane region" description="Helical" evidence="9">
    <location>
        <begin position="739"/>
        <end position="761"/>
    </location>
</feature>
<evidence type="ECO:0000256" key="10">
    <source>
        <dbReference type="SAM" id="SignalP"/>
    </source>
</evidence>
<evidence type="ECO:0000259" key="11">
    <source>
        <dbReference type="PROSITE" id="PS50259"/>
    </source>
</evidence>
<feature type="chain" id="PRO_5040357209" evidence="10">
    <location>
        <begin position="28"/>
        <end position="901"/>
    </location>
</feature>
<dbReference type="OrthoDB" id="48903at2759"/>
<reference evidence="12" key="1">
    <citation type="submission" date="2020-06" db="EMBL/GenBank/DDBJ databases">
        <authorList>
            <consortium name="Plant Systems Biology data submission"/>
        </authorList>
    </citation>
    <scope>NUCLEOTIDE SEQUENCE</scope>
    <source>
        <strain evidence="12">D6</strain>
    </source>
</reference>
<keyword evidence="13" id="KW-1185">Reference proteome</keyword>
<comment type="caution">
    <text evidence="12">The sequence shown here is derived from an EMBL/GenBank/DDBJ whole genome shotgun (WGS) entry which is preliminary data.</text>
</comment>
<keyword evidence="3 9" id="KW-1133">Transmembrane helix</keyword>
<keyword evidence="4" id="KW-0297">G-protein coupled receptor</keyword>
<comment type="subcellular location">
    <subcellularLocation>
        <location evidence="1">Membrane</location>
        <topology evidence="1">Multi-pass membrane protein</topology>
    </subcellularLocation>
</comment>
<dbReference type="PROSITE" id="PS50259">
    <property type="entry name" value="G_PROTEIN_RECEP_F3_4"/>
    <property type="match status" value="1"/>
</dbReference>
<keyword evidence="7" id="KW-0325">Glycoprotein</keyword>
<dbReference type="Pfam" id="PF00003">
    <property type="entry name" value="7tm_3"/>
    <property type="match status" value="1"/>
</dbReference>
<evidence type="ECO:0000256" key="1">
    <source>
        <dbReference type="ARBA" id="ARBA00004141"/>
    </source>
</evidence>
<keyword evidence="6 12" id="KW-0675">Receptor</keyword>
<evidence type="ECO:0000256" key="9">
    <source>
        <dbReference type="SAM" id="Phobius"/>
    </source>
</evidence>
<feature type="transmembrane region" description="Helical" evidence="9">
    <location>
        <begin position="607"/>
        <end position="628"/>
    </location>
</feature>
<feature type="domain" description="G-protein coupled receptors family 3 profile" evidence="11">
    <location>
        <begin position="607"/>
        <end position="811"/>
    </location>
</feature>
<dbReference type="CDD" id="cd15047">
    <property type="entry name" value="7tmC_GABA-B-like"/>
    <property type="match status" value="1"/>
</dbReference>
<evidence type="ECO:0000256" key="3">
    <source>
        <dbReference type="ARBA" id="ARBA00022989"/>
    </source>
</evidence>
<feature type="transmembrane region" description="Helical" evidence="9">
    <location>
        <begin position="539"/>
        <end position="560"/>
    </location>
</feature>
<gene>
    <name evidence="12" type="ORF">SEMRO_140_G065640.1</name>
</gene>
<protein>
    <submittedName>
        <fullName evidence="12">Acid type B receptor subunit 2</fullName>
    </submittedName>
</protein>
<dbReference type="InterPro" id="IPR017978">
    <property type="entry name" value="GPCR_3_C"/>
</dbReference>
<feature type="signal peptide" evidence="10">
    <location>
        <begin position="1"/>
        <end position="27"/>
    </location>
</feature>
<organism evidence="12 13">
    <name type="scientific">Seminavis robusta</name>
    <dbReference type="NCBI Taxonomy" id="568900"/>
    <lineage>
        <taxon>Eukaryota</taxon>
        <taxon>Sar</taxon>
        <taxon>Stramenopiles</taxon>
        <taxon>Ochrophyta</taxon>
        <taxon>Bacillariophyta</taxon>
        <taxon>Bacillariophyceae</taxon>
        <taxon>Bacillariophycidae</taxon>
        <taxon>Naviculales</taxon>
        <taxon>Naviculaceae</taxon>
        <taxon>Seminavis</taxon>
    </lineage>
</organism>
<evidence type="ECO:0000256" key="7">
    <source>
        <dbReference type="ARBA" id="ARBA00023180"/>
    </source>
</evidence>
<accession>A0A9N8DIL7</accession>
<evidence type="ECO:0000256" key="5">
    <source>
        <dbReference type="ARBA" id="ARBA00023136"/>
    </source>
</evidence>
<dbReference type="GO" id="GO:0004965">
    <property type="term" value="F:G protein-coupled GABA receptor activity"/>
    <property type="evidence" value="ECO:0007669"/>
    <property type="project" value="InterPro"/>
</dbReference>
<evidence type="ECO:0000256" key="8">
    <source>
        <dbReference type="ARBA" id="ARBA00023224"/>
    </source>
</evidence>
<feature type="transmembrane region" description="Helical" evidence="9">
    <location>
        <begin position="654"/>
        <end position="675"/>
    </location>
</feature>
<evidence type="ECO:0000256" key="6">
    <source>
        <dbReference type="ARBA" id="ARBA00023170"/>
    </source>
</evidence>
<keyword evidence="5 9" id="KW-0472">Membrane</keyword>